<sequence length="429" mass="47919">MSRSGAGIPTVCRGAHVEREAALAAIGPSVKSNVPTRGRGGATQRESASRFEEEYLGIDPINDARELTLINETSFDSLHLERIEALCIDRYPMFKGPKILPSQQLGAAVAPWPGATGLIASVTADDMAHKVILATCLEKALCKKRVKIEKDKKEEGEEVKEEEAVEEEMGEVAAGSEALIVSEFRVDGNPRRFFTLRPFSLGVSIYVLVFLFSELRFDKESPRFYVTMRLAKSWGGGREETPFHRFFLPQQPPLPSPAATFTAIYRSISYVDWIHGGFSGGPSLAPPRCDYEFFGTIPVYRPFARLDRARNVLATRFCLKREFHSRIRKTHSSCPDYLSFHGETALRKGARQLLPAAKMISQLHIHTICIRIFAELKHDGLERYTTSDSEGPSCLAHNNNDSTRTPALTTEPISKTWTDPHSHFHNKAK</sequence>
<evidence type="ECO:0000256" key="1">
    <source>
        <dbReference type="SAM" id="MobiDB-lite"/>
    </source>
</evidence>
<name>E2AA65_CAMFO</name>
<gene>
    <name evidence="2" type="ORF">EAG_11982</name>
</gene>
<evidence type="ECO:0000313" key="3">
    <source>
        <dbReference type="Proteomes" id="UP000000311"/>
    </source>
</evidence>
<dbReference type="Proteomes" id="UP000000311">
    <property type="component" value="Unassembled WGS sequence"/>
</dbReference>
<dbReference type="AlphaFoldDB" id="E2AA65"/>
<dbReference type="EMBL" id="GL438030">
    <property type="protein sequence ID" value="EFN69645.1"/>
    <property type="molecule type" value="Genomic_DNA"/>
</dbReference>
<protein>
    <submittedName>
        <fullName evidence="2">Uncharacterized protein</fullName>
    </submittedName>
</protein>
<proteinExistence type="predicted"/>
<accession>E2AA65</accession>
<evidence type="ECO:0000313" key="2">
    <source>
        <dbReference type="EMBL" id="EFN69645.1"/>
    </source>
</evidence>
<organism evidence="3">
    <name type="scientific">Camponotus floridanus</name>
    <name type="common">Florida carpenter ant</name>
    <dbReference type="NCBI Taxonomy" id="104421"/>
    <lineage>
        <taxon>Eukaryota</taxon>
        <taxon>Metazoa</taxon>
        <taxon>Ecdysozoa</taxon>
        <taxon>Arthropoda</taxon>
        <taxon>Hexapoda</taxon>
        <taxon>Insecta</taxon>
        <taxon>Pterygota</taxon>
        <taxon>Neoptera</taxon>
        <taxon>Endopterygota</taxon>
        <taxon>Hymenoptera</taxon>
        <taxon>Apocrita</taxon>
        <taxon>Aculeata</taxon>
        <taxon>Formicoidea</taxon>
        <taxon>Formicidae</taxon>
        <taxon>Formicinae</taxon>
        <taxon>Camponotus</taxon>
    </lineage>
</organism>
<feature type="region of interest" description="Disordered" evidence="1">
    <location>
        <begin position="28"/>
        <end position="49"/>
    </location>
</feature>
<reference evidence="2 3" key="1">
    <citation type="journal article" date="2010" name="Science">
        <title>Genomic comparison of the ants Camponotus floridanus and Harpegnathos saltator.</title>
        <authorList>
            <person name="Bonasio R."/>
            <person name="Zhang G."/>
            <person name="Ye C."/>
            <person name="Mutti N.S."/>
            <person name="Fang X."/>
            <person name="Qin N."/>
            <person name="Donahue G."/>
            <person name="Yang P."/>
            <person name="Li Q."/>
            <person name="Li C."/>
            <person name="Zhang P."/>
            <person name="Huang Z."/>
            <person name="Berger S.L."/>
            <person name="Reinberg D."/>
            <person name="Wang J."/>
            <person name="Liebig J."/>
        </authorList>
    </citation>
    <scope>NUCLEOTIDE SEQUENCE [LARGE SCALE GENOMIC DNA]</scope>
    <source>
        <strain evidence="3">C129</strain>
    </source>
</reference>
<dbReference type="InParanoid" id="E2AA65"/>
<feature type="compositionally biased region" description="Polar residues" evidence="1">
    <location>
        <begin position="387"/>
        <end position="419"/>
    </location>
</feature>
<feature type="region of interest" description="Disordered" evidence="1">
    <location>
        <begin position="387"/>
        <end position="429"/>
    </location>
</feature>
<keyword evidence="3" id="KW-1185">Reference proteome</keyword>